<evidence type="ECO:0000256" key="2">
    <source>
        <dbReference type="ARBA" id="ARBA00007755"/>
    </source>
</evidence>
<reference evidence="9" key="2">
    <citation type="journal article" date="2021" name="PeerJ">
        <title>Extensive microbial diversity within the chicken gut microbiome revealed by metagenomics and culture.</title>
        <authorList>
            <person name="Gilroy R."/>
            <person name="Ravi A."/>
            <person name="Getino M."/>
            <person name="Pursley I."/>
            <person name="Horton D.L."/>
            <person name="Alikhan N.F."/>
            <person name="Baker D."/>
            <person name="Gharbi K."/>
            <person name="Hall N."/>
            <person name="Watson M."/>
            <person name="Adriaenssens E.M."/>
            <person name="Foster-Nyarko E."/>
            <person name="Jarju S."/>
            <person name="Secka A."/>
            <person name="Antonio M."/>
            <person name="Oren A."/>
            <person name="Chaudhuri R.R."/>
            <person name="La Ragione R."/>
            <person name="Hildebrand F."/>
            <person name="Pallen M.J."/>
        </authorList>
    </citation>
    <scope>NUCLEOTIDE SEQUENCE</scope>
    <source>
        <strain evidence="9">CHK160-1198</strain>
    </source>
</reference>
<feature type="transmembrane region" description="Helical" evidence="7">
    <location>
        <begin position="305"/>
        <end position="325"/>
    </location>
</feature>
<sequence length="583" mass="63237">MNILVVIGIGSLILFAAYFTYGNFLSTKIFDLDDTRKTPAVEMEDGIDFEPISAKFLVGQHFSAIAAAGPVTGPIIAGLTFGWAPAFLWIILGTIFIGGIHDMGSLVASVRNKACGIAETMRLYVSKRVWILFNIFIFFTLIMIIVAFTDITTSAFVNNIDLGNGEIVGGGATATSSILYLVLPVMMGYLLKYTKISLGLATAIFLPLIAVSIWIGPLIPFELQSIFGISTQAAQKIWNMVIIIYCFVAGIIPVWALLQPRGHLGGYFLYATIIVSFIGIVFGGFQTQYPAFIQDFGTDDFWFPMFPMLFITIACGACSGFHSLVSSGTTSKQLAKETDAKPVGFGMMLAEAVVALIALGTVMMLPKGDALISTSPNFIYASGLGSFMELIGISKAFGISFGLMAFTTFVYDTLDVCTRLGRYIIQELAGWKGWSGRIGSTLLVGGMPLFLMSINLTDPTGKPVAAWSLFWKTFGSSNQLLAALALVGITVWLQRTAKNKNAWLFACIPAVLMFIMSVWALFNTFISYTYKNGVFIMPEGTNIVVPALSAIYMVLAIWVVIECVPAIVENARHPQQGLSTPKK</sequence>
<keyword evidence="5 7" id="KW-1133">Transmembrane helix</keyword>
<evidence type="ECO:0000256" key="6">
    <source>
        <dbReference type="ARBA" id="ARBA00023136"/>
    </source>
</evidence>
<protein>
    <submittedName>
        <fullName evidence="9">Carbon starvation protein A</fullName>
    </submittedName>
</protein>
<feature type="transmembrane region" description="Helical" evidence="7">
    <location>
        <begin position="502"/>
        <end position="522"/>
    </location>
</feature>
<keyword evidence="3" id="KW-1003">Cell membrane</keyword>
<dbReference type="GO" id="GO:0009267">
    <property type="term" value="P:cellular response to starvation"/>
    <property type="evidence" value="ECO:0007669"/>
    <property type="project" value="InterPro"/>
</dbReference>
<dbReference type="PANTHER" id="PTHR30252:SF0">
    <property type="entry name" value="PEPTIDE TRANSPORTER CSTA"/>
    <property type="match status" value="1"/>
</dbReference>
<evidence type="ECO:0000256" key="5">
    <source>
        <dbReference type="ARBA" id="ARBA00022989"/>
    </source>
</evidence>
<organism evidence="9 10">
    <name type="scientific">Candidatus Avacidaminococcus intestinavium</name>
    <dbReference type="NCBI Taxonomy" id="2840684"/>
    <lineage>
        <taxon>Bacteria</taxon>
        <taxon>Bacillati</taxon>
        <taxon>Bacillota</taxon>
        <taxon>Negativicutes</taxon>
        <taxon>Acidaminococcales</taxon>
        <taxon>Acidaminococcaceae</taxon>
        <taxon>Acidaminococcaceae incertae sedis</taxon>
        <taxon>Candidatus Avacidaminococcus</taxon>
    </lineage>
</organism>
<evidence type="ECO:0000256" key="3">
    <source>
        <dbReference type="ARBA" id="ARBA00022475"/>
    </source>
</evidence>
<dbReference type="InterPro" id="IPR051605">
    <property type="entry name" value="CstA"/>
</dbReference>
<dbReference type="PANTHER" id="PTHR30252">
    <property type="entry name" value="INNER MEMBRANE PEPTIDE TRANSPORTER"/>
    <property type="match status" value="1"/>
</dbReference>
<feature type="transmembrane region" description="Helical" evidence="7">
    <location>
        <begin position="237"/>
        <end position="258"/>
    </location>
</feature>
<feature type="transmembrane region" description="Helical" evidence="7">
    <location>
        <begin position="168"/>
        <end position="191"/>
    </location>
</feature>
<feature type="transmembrane region" description="Helical" evidence="7">
    <location>
        <begin position="434"/>
        <end position="454"/>
    </location>
</feature>
<evidence type="ECO:0000259" key="8">
    <source>
        <dbReference type="Pfam" id="PF02554"/>
    </source>
</evidence>
<comment type="subcellular location">
    <subcellularLocation>
        <location evidence="1">Cell membrane</location>
        <topology evidence="1">Multi-pass membrane protein</topology>
    </subcellularLocation>
</comment>
<dbReference type="Pfam" id="PF02554">
    <property type="entry name" value="CstA"/>
    <property type="match status" value="2"/>
</dbReference>
<feature type="transmembrane region" description="Helical" evidence="7">
    <location>
        <begin position="129"/>
        <end position="148"/>
    </location>
</feature>
<feature type="domain" description="CstA N-terminal" evidence="8">
    <location>
        <begin position="374"/>
        <end position="520"/>
    </location>
</feature>
<feature type="transmembrane region" description="Helical" evidence="7">
    <location>
        <begin position="87"/>
        <end position="108"/>
    </location>
</feature>
<proteinExistence type="inferred from homology"/>
<feature type="transmembrane region" description="Helical" evidence="7">
    <location>
        <begin position="62"/>
        <end position="81"/>
    </location>
</feature>
<evidence type="ECO:0000313" key="10">
    <source>
        <dbReference type="Proteomes" id="UP000824099"/>
    </source>
</evidence>
<keyword evidence="6 7" id="KW-0472">Membrane</keyword>
<feature type="transmembrane region" description="Helical" evidence="7">
    <location>
        <begin position="345"/>
        <end position="365"/>
    </location>
</feature>
<comment type="similarity">
    <text evidence="2">Belongs to the peptide transporter carbon starvation (CstA) (TC 2.A.114) family.</text>
</comment>
<feature type="transmembrane region" description="Helical" evidence="7">
    <location>
        <begin position="6"/>
        <end position="26"/>
    </location>
</feature>
<evidence type="ECO:0000256" key="7">
    <source>
        <dbReference type="SAM" id="Phobius"/>
    </source>
</evidence>
<dbReference type="InterPro" id="IPR003706">
    <property type="entry name" value="CstA_N"/>
</dbReference>
<feature type="transmembrane region" description="Helical" evidence="7">
    <location>
        <begin position="267"/>
        <end position="285"/>
    </location>
</feature>
<dbReference type="Proteomes" id="UP000824099">
    <property type="component" value="Unassembled WGS sequence"/>
</dbReference>
<dbReference type="AlphaFoldDB" id="A0A9D1MRF7"/>
<feature type="transmembrane region" description="Helical" evidence="7">
    <location>
        <begin position="542"/>
        <end position="568"/>
    </location>
</feature>
<feature type="domain" description="CstA N-terminal" evidence="8">
    <location>
        <begin position="4"/>
        <end position="370"/>
    </location>
</feature>
<accession>A0A9D1MRF7</accession>
<feature type="transmembrane region" description="Helical" evidence="7">
    <location>
        <begin position="474"/>
        <end position="493"/>
    </location>
</feature>
<name>A0A9D1MRF7_9FIRM</name>
<dbReference type="EMBL" id="DVNI01000134">
    <property type="protein sequence ID" value="HIU64921.1"/>
    <property type="molecule type" value="Genomic_DNA"/>
</dbReference>
<reference evidence="9" key="1">
    <citation type="submission" date="2020-10" db="EMBL/GenBank/DDBJ databases">
        <authorList>
            <person name="Gilroy R."/>
        </authorList>
    </citation>
    <scope>NUCLEOTIDE SEQUENCE</scope>
    <source>
        <strain evidence="9">CHK160-1198</strain>
    </source>
</reference>
<evidence type="ECO:0000256" key="4">
    <source>
        <dbReference type="ARBA" id="ARBA00022692"/>
    </source>
</evidence>
<dbReference type="GO" id="GO:0005886">
    <property type="term" value="C:plasma membrane"/>
    <property type="evidence" value="ECO:0007669"/>
    <property type="project" value="UniProtKB-SubCell"/>
</dbReference>
<gene>
    <name evidence="9" type="ORF">IAB06_07815</name>
</gene>
<evidence type="ECO:0000313" key="9">
    <source>
        <dbReference type="EMBL" id="HIU64921.1"/>
    </source>
</evidence>
<comment type="caution">
    <text evidence="9">The sequence shown here is derived from an EMBL/GenBank/DDBJ whole genome shotgun (WGS) entry which is preliminary data.</text>
</comment>
<feature type="transmembrane region" description="Helical" evidence="7">
    <location>
        <begin position="396"/>
        <end position="414"/>
    </location>
</feature>
<evidence type="ECO:0000256" key="1">
    <source>
        <dbReference type="ARBA" id="ARBA00004651"/>
    </source>
</evidence>
<keyword evidence="4 7" id="KW-0812">Transmembrane</keyword>
<feature type="transmembrane region" description="Helical" evidence="7">
    <location>
        <begin position="198"/>
        <end position="217"/>
    </location>
</feature>